<evidence type="ECO:0008006" key="3">
    <source>
        <dbReference type="Google" id="ProtNLM"/>
    </source>
</evidence>
<name>A0A6F8YWT2_9ACTN</name>
<reference evidence="1 2" key="2">
    <citation type="submission" date="2020-03" db="EMBL/GenBank/DDBJ databases">
        <authorList>
            <person name="Ichikawa N."/>
            <person name="Kimura A."/>
            <person name="Kitahashi Y."/>
            <person name="Uohara A."/>
        </authorList>
    </citation>
    <scope>NUCLEOTIDE SEQUENCE [LARGE SCALE GENOMIC DNA]</scope>
    <source>
        <strain evidence="1 2">NBRC 105367</strain>
    </source>
</reference>
<evidence type="ECO:0000313" key="1">
    <source>
        <dbReference type="EMBL" id="BCB90516.1"/>
    </source>
</evidence>
<evidence type="ECO:0000313" key="2">
    <source>
        <dbReference type="Proteomes" id="UP000503011"/>
    </source>
</evidence>
<dbReference type="Proteomes" id="UP000503011">
    <property type="component" value="Chromosome"/>
</dbReference>
<dbReference type="SUPFAM" id="SSF52833">
    <property type="entry name" value="Thioredoxin-like"/>
    <property type="match status" value="1"/>
</dbReference>
<sequence>MRGGGGEPAGRTALRFEHVPPSTIPATVLLDRRGRIATVFRGVLSRADLQPAVDALAGEPG</sequence>
<proteinExistence type="predicted"/>
<dbReference type="KEGG" id="psuu:Psuf_078290"/>
<dbReference type="InterPro" id="IPR036249">
    <property type="entry name" value="Thioredoxin-like_sf"/>
</dbReference>
<reference evidence="1 2" key="1">
    <citation type="submission" date="2020-03" db="EMBL/GenBank/DDBJ databases">
        <title>Whole genome shotgun sequence of Phytohabitans suffuscus NBRC 105367.</title>
        <authorList>
            <person name="Komaki H."/>
            <person name="Tamura T."/>
        </authorList>
    </citation>
    <scope>NUCLEOTIDE SEQUENCE [LARGE SCALE GENOMIC DNA]</scope>
    <source>
        <strain evidence="1 2">NBRC 105367</strain>
    </source>
</reference>
<gene>
    <name evidence="1" type="ORF">Psuf_078290</name>
</gene>
<dbReference type="RefSeq" id="WP_173162865.1">
    <property type="nucleotide sequence ID" value="NZ_AP022871.1"/>
</dbReference>
<keyword evidence="2" id="KW-1185">Reference proteome</keyword>
<protein>
    <recommendedName>
        <fullName evidence="3">Thioredoxin domain-containing protein</fullName>
    </recommendedName>
</protein>
<dbReference type="EMBL" id="AP022871">
    <property type="protein sequence ID" value="BCB90516.1"/>
    <property type="molecule type" value="Genomic_DNA"/>
</dbReference>
<accession>A0A6F8YWT2</accession>
<organism evidence="1 2">
    <name type="scientific">Phytohabitans suffuscus</name>
    <dbReference type="NCBI Taxonomy" id="624315"/>
    <lineage>
        <taxon>Bacteria</taxon>
        <taxon>Bacillati</taxon>
        <taxon>Actinomycetota</taxon>
        <taxon>Actinomycetes</taxon>
        <taxon>Micromonosporales</taxon>
        <taxon>Micromonosporaceae</taxon>
    </lineage>
</organism>
<dbReference type="AlphaFoldDB" id="A0A6F8YWT2"/>